<dbReference type="Proteomes" id="UP000299102">
    <property type="component" value="Unassembled WGS sequence"/>
</dbReference>
<evidence type="ECO:0000313" key="2">
    <source>
        <dbReference type="Proteomes" id="UP000299102"/>
    </source>
</evidence>
<organism evidence="1 2">
    <name type="scientific">Eumeta variegata</name>
    <name type="common">Bagworm moth</name>
    <name type="synonym">Eumeta japonica</name>
    <dbReference type="NCBI Taxonomy" id="151549"/>
    <lineage>
        <taxon>Eukaryota</taxon>
        <taxon>Metazoa</taxon>
        <taxon>Ecdysozoa</taxon>
        <taxon>Arthropoda</taxon>
        <taxon>Hexapoda</taxon>
        <taxon>Insecta</taxon>
        <taxon>Pterygota</taxon>
        <taxon>Neoptera</taxon>
        <taxon>Endopterygota</taxon>
        <taxon>Lepidoptera</taxon>
        <taxon>Glossata</taxon>
        <taxon>Ditrysia</taxon>
        <taxon>Tineoidea</taxon>
        <taxon>Psychidae</taxon>
        <taxon>Oiketicinae</taxon>
        <taxon>Eumeta</taxon>
    </lineage>
</organism>
<reference evidence="1 2" key="1">
    <citation type="journal article" date="2019" name="Commun. Biol.">
        <title>The bagworm genome reveals a unique fibroin gene that provides high tensile strength.</title>
        <authorList>
            <person name="Kono N."/>
            <person name="Nakamura H."/>
            <person name="Ohtoshi R."/>
            <person name="Tomita M."/>
            <person name="Numata K."/>
            <person name="Arakawa K."/>
        </authorList>
    </citation>
    <scope>NUCLEOTIDE SEQUENCE [LARGE SCALE GENOMIC DNA]</scope>
</reference>
<sequence>MSVKSLYCLFFDPLQDFWNDFTRFVSDLSVDVLSYASDSPIYSSELCPTFNSGSKLVLSYYASFTLSHIRPSLAMSCVKNGGERGGESVAPPLRGCAGVDVG</sequence>
<gene>
    <name evidence="1" type="ORF">EVAR_9243_1</name>
</gene>
<evidence type="ECO:0000313" key="1">
    <source>
        <dbReference type="EMBL" id="GBP15454.1"/>
    </source>
</evidence>
<comment type="caution">
    <text evidence="1">The sequence shown here is derived from an EMBL/GenBank/DDBJ whole genome shotgun (WGS) entry which is preliminary data.</text>
</comment>
<keyword evidence="2" id="KW-1185">Reference proteome</keyword>
<proteinExistence type="predicted"/>
<accession>A0A4C1TMT5</accession>
<protein>
    <submittedName>
        <fullName evidence="1">Uncharacterized protein</fullName>
    </submittedName>
</protein>
<dbReference type="AlphaFoldDB" id="A0A4C1TMT5"/>
<dbReference type="EMBL" id="BGZK01000072">
    <property type="protein sequence ID" value="GBP15454.1"/>
    <property type="molecule type" value="Genomic_DNA"/>
</dbReference>
<name>A0A4C1TMT5_EUMVA</name>